<sequence>MSLADKIAAVQRAEQACIDQRAAATGSLDRLKSELRRGATPVRIVVSGFALGVASGFSAPTVGAAAGVGSRLASGPIFSMLLDTVLPGLLAGITAAATASAAGDNEDDADAEATEDEAAGEGAGGPAGGRRAVDA</sequence>
<dbReference type="AlphaFoldDB" id="A0A091BNV2"/>
<proteinExistence type="predicted"/>
<feature type="compositionally biased region" description="Acidic residues" evidence="1">
    <location>
        <begin position="104"/>
        <end position="119"/>
    </location>
</feature>
<dbReference type="PATRIC" id="fig|1384056.3.peg.1610"/>
<feature type="region of interest" description="Disordered" evidence="1">
    <location>
        <begin position="101"/>
        <end position="135"/>
    </location>
</feature>
<gene>
    <name evidence="2" type="ORF">N787_11985</name>
</gene>
<comment type="caution">
    <text evidence="2">The sequence shown here is derived from an EMBL/GenBank/DDBJ whole genome shotgun (WGS) entry which is preliminary data.</text>
</comment>
<keyword evidence="3" id="KW-1185">Reference proteome</keyword>
<dbReference type="EMBL" id="AVCK01000021">
    <property type="protein sequence ID" value="KFN46000.1"/>
    <property type="molecule type" value="Genomic_DNA"/>
</dbReference>
<name>A0A091BNV2_9GAMM</name>
<reference evidence="2 3" key="1">
    <citation type="submission" date="2013-09" db="EMBL/GenBank/DDBJ databases">
        <title>Genome sequencing of Arenimonas metalli.</title>
        <authorList>
            <person name="Chen F."/>
            <person name="Wang G."/>
        </authorList>
    </citation>
    <scope>NUCLEOTIDE SEQUENCE [LARGE SCALE GENOMIC DNA]</scope>
    <source>
        <strain evidence="2 3">CF5-1</strain>
    </source>
</reference>
<dbReference type="RefSeq" id="WP_034212556.1">
    <property type="nucleotide sequence ID" value="NZ_AVCK01000021.1"/>
</dbReference>
<protein>
    <submittedName>
        <fullName evidence="2">Uncharacterized protein</fullName>
    </submittedName>
</protein>
<evidence type="ECO:0000313" key="2">
    <source>
        <dbReference type="EMBL" id="KFN46000.1"/>
    </source>
</evidence>
<organism evidence="2 3">
    <name type="scientific">Arenimonas metalli CF5-1</name>
    <dbReference type="NCBI Taxonomy" id="1384056"/>
    <lineage>
        <taxon>Bacteria</taxon>
        <taxon>Pseudomonadati</taxon>
        <taxon>Pseudomonadota</taxon>
        <taxon>Gammaproteobacteria</taxon>
        <taxon>Lysobacterales</taxon>
        <taxon>Lysobacteraceae</taxon>
        <taxon>Arenimonas</taxon>
    </lineage>
</organism>
<evidence type="ECO:0000313" key="3">
    <source>
        <dbReference type="Proteomes" id="UP000029393"/>
    </source>
</evidence>
<dbReference type="STRING" id="1384056.N787_11985"/>
<evidence type="ECO:0000256" key="1">
    <source>
        <dbReference type="SAM" id="MobiDB-lite"/>
    </source>
</evidence>
<accession>A0A091BNV2</accession>
<dbReference type="Proteomes" id="UP000029393">
    <property type="component" value="Unassembled WGS sequence"/>
</dbReference>
<dbReference type="OrthoDB" id="6027991at2"/>